<evidence type="ECO:0000313" key="3">
    <source>
        <dbReference type="EMBL" id="OCW57777.1"/>
    </source>
</evidence>
<keyword evidence="4" id="KW-1185">Reference proteome</keyword>
<dbReference type="InterPro" id="IPR036390">
    <property type="entry name" value="WH_DNA-bd_sf"/>
</dbReference>
<organism evidence="3 4">
    <name type="scientific">Hoeflea olei</name>
    <dbReference type="NCBI Taxonomy" id="1480615"/>
    <lineage>
        <taxon>Bacteria</taxon>
        <taxon>Pseudomonadati</taxon>
        <taxon>Pseudomonadota</taxon>
        <taxon>Alphaproteobacteria</taxon>
        <taxon>Hyphomicrobiales</taxon>
        <taxon>Rhizobiaceae</taxon>
        <taxon>Hoeflea</taxon>
    </lineage>
</organism>
<dbReference type="OrthoDB" id="2270427at2"/>
<dbReference type="GO" id="GO:0006351">
    <property type="term" value="P:DNA-templated transcription"/>
    <property type="evidence" value="ECO:0007669"/>
    <property type="project" value="InterPro"/>
</dbReference>
<dbReference type="RefSeq" id="WP_083220161.1">
    <property type="nucleotide sequence ID" value="NZ_LQZT01000012.1"/>
</dbReference>
<feature type="domain" description="Transcriptional repressor PaaX-like N-terminal" evidence="1">
    <location>
        <begin position="26"/>
        <end position="92"/>
    </location>
</feature>
<evidence type="ECO:0000259" key="2">
    <source>
        <dbReference type="Pfam" id="PF08223"/>
    </source>
</evidence>
<dbReference type="AlphaFoldDB" id="A0A1C1YWB8"/>
<dbReference type="PANTHER" id="PTHR30319:SF1">
    <property type="entry name" value="TRANSCRIPTIONAL REPRESSOR PAAX"/>
    <property type="match status" value="1"/>
</dbReference>
<dbReference type="PANTHER" id="PTHR30319">
    <property type="entry name" value="PHENYLACETIC ACID REGULATOR-RELATED TRANSCRIPTIONAL REPRESSOR"/>
    <property type="match status" value="1"/>
</dbReference>
<dbReference type="InterPro" id="IPR012906">
    <property type="entry name" value="PaaX-like_N"/>
</dbReference>
<accession>A0A1C1YWB8</accession>
<dbReference type="STRING" id="1480615.AWJ14_02965"/>
<reference evidence="3 4" key="1">
    <citation type="submission" date="2015-12" db="EMBL/GenBank/DDBJ databases">
        <authorList>
            <person name="Shamseldin A."/>
            <person name="Moawad H."/>
            <person name="Abd El-Rahim W.M."/>
            <person name="Sadowsky M.J."/>
        </authorList>
    </citation>
    <scope>NUCLEOTIDE SEQUENCE [LARGE SCALE GENOMIC DNA]</scope>
    <source>
        <strain evidence="3 4">JC234</strain>
    </source>
</reference>
<evidence type="ECO:0000313" key="4">
    <source>
        <dbReference type="Proteomes" id="UP000094795"/>
    </source>
</evidence>
<dbReference type="InterPro" id="IPR036388">
    <property type="entry name" value="WH-like_DNA-bd_sf"/>
</dbReference>
<sequence>MRATDPISSILEARLAGLQAEARLSAWSLIVSFLGDAIGPRGGVVSATALQALMQRLGVGAGAVRTALSRLAAEGWIERTREGRNGFYSLAGAVGETVLAAERRIYAGSSLLPADTPRCLVIAASALPEEALPAIDAAWALRLAPHVLLCFAAAEALPPALRFDGATLADRPRLIPGHGLTGALAEARQSAEMARLHEAYAPLHQALEAGAAPAPEDAIALRCLMIHEWRRLALKVLAVPSDLVHEGDPEPATRALVAGIYARLLPASEAWLDAHATTPSGPLPAPDARLARRFAAG</sequence>
<gene>
    <name evidence="3" type="ORF">AWJ14_02965</name>
</gene>
<dbReference type="SUPFAM" id="SSF46785">
    <property type="entry name" value="Winged helix' DNA-binding domain"/>
    <property type="match status" value="1"/>
</dbReference>
<comment type="caution">
    <text evidence="3">The sequence shown here is derived from an EMBL/GenBank/DDBJ whole genome shotgun (WGS) entry which is preliminary data.</text>
</comment>
<name>A0A1C1YWB8_9HYPH</name>
<dbReference type="Gene3D" id="1.10.10.10">
    <property type="entry name" value="Winged helix-like DNA-binding domain superfamily/Winged helix DNA-binding domain"/>
    <property type="match status" value="1"/>
</dbReference>
<protein>
    <recommendedName>
        <fullName evidence="5">PaaX family transcriptional regulator</fullName>
    </recommendedName>
</protein>
<dbReference type="Proteomes" id="UP000094795">
    <property type="component" value="Unassembled WGS sequence"/>
</dbReference>
<dbReference type="PIRSF" id="PIRSF020623">
    <property type="entry name" value="PaaX"/>
    <property type="match status" value="1"/>
</dbReference>
<dbReference type="Pfam" id="PF07848">
    <property type="entry name" value="PaaX"/>
    <property type="match status" value="1"/>
</dbReference>
<evidence type="ECO:0008006" key="5">
    <source>
        <dbReference type="Google" id="ProtNLM"/>
    </source>
</evidence>
<dbReference type="Gene3D" id="1.20.58.1460">
    <property type="match status" value="1"/>
</dbReference>
<dbReference type="EMBL" id="LQZT01000012">
    <property type="protein sequence ID" value="OCW57777.1"/>
    <property type="molecule type" value="Genomic_DNA"/>
</dbReference>
<proteinExistence type="predicted"/>
<dbReference type="Pfam" id="PF08223">
    <property type="entry name" value="PaaX_C"/>
    <property type="match status" value="1"/>
</dbReference>
<feature type="domain" description="Transcriptional repressor PaaX-like C-terminal" evidence="2">
    <location>
        <begin position="192"/>
        <end position="273"/>
    </location>
</feature>
<evidence type="ECO:0000259" key="1">
    <source>
        <dbReference type="Pfam" id="PF07848"/>
    </source>
</evidence>
<dbReference type="InterPro" id="IPR011965">
    <property type="entry name" value="PaaX_trns_reg"/>
</dbReference>
<dbReference type="InterPro" id="IPR013225">
    <property type="entry name" value="PaaX_C"/>
</dbReference>